<comment type="caution">
    <text evidence="1">The sequence shown here is derived from an EMBL/GenBank/DDBJ whole genome shotgun (WGS) entry which is preliminary data.</text>
</comment>
<gene>
    <name evidence="1" type="ORF">Q7C36_023489</name>
</gene>
<name>A0AA88IK20_TACVA</name>
<dbReference type="EMBL" id="JAVHJS010000026">
    <property type="protein sequence ID" value="KAK2815223.1"/>
    <property type="molecule type" value="Genomic_DNA"/>
</dbReference>
<accession>A0AA88IK20</accession>
<dbReference type="AlphaFoldDB" id="A0AA88IK20"/>
<protein>
    <submittedName>
        <fullName evidence="1">Uncharacterized protein</fullName>
    </submittedName>
</protein>
<organism evidence="1 2">
    <name type="scientific">Tachysurus vachellii</name>
    <name type="common">Darkbarbel catfish</name>
    <name type="synonym">Pelteobagrus vachellii</name>
    <dbReference type="NCBI Taxonomy" id="175792"/>
    <lineage>
        <taxon>Eukaryota</taxon>
        <taxon>Metazoa</taxon>
        <taxon>Chordata</taxon>
        <taxon>Craniata</taxon>
        <taxon>Vertebrata</taxon>
        <taxon>Euteleostomi</taxon>
        <taxon>Actinopterygii</taxon>
        <taxon>Neopterygii</taxon>
        <taxon>Teleostei</taxon>
        <taxon>Ostariophysi</taxon>
        <taxon>Siluriformes</taxon>
        <taxon>Bagridae</taxon>
        <taxon>Tachysurus</taxon>
    </lineage>
</organism>
<keyword evidence="2" id="KW-1185">Reference proteome</keyword>
<reference evidence="1" key="1">
    <citation type="submission" date="2023-08" db="EMBL/GenBank/DDBJ databases">
        <title>Pelteobagrus vachellii genome.</title>
        <authorList>
            <person name="Liu H."/>
        </authorList>
    </citation>
    <scope>NUCLEOTIDE SEQUENCE</scope>
    <source>
        <strain evidence="1">PRFRI_2022a</strain>
        <tissue evidence="1">Muscle</tissue>
    </source>
</reference>
<dbReference type="Proteomes" id="UP001187315">
    <property type="component" value="Unassembled WGS sequence"/>
</dbReference>
<evidence type="ECO:0000313" key="1">
    <source>
        <dbReference type="EMBL" id="KAK2815223.1"/>
    </source>
</evidence>
<evidence type="ECO:0000313" key="2">
    <source>
        <dbReference type="Proteomes" id="UP001187315"/>
    </source>
</evidence>
<sequence>MAVSSVGIQELRLRCPSLWHWSCHRVRGSDTQRRCPPLLIDTSPDEPERNAFPSIPGLCPLSIWASAERLFEL</sequence>
<proteinExistence type="predicted"/>